<dbReference type="NCBIfam" id="NF041347">
    <property type="entry name" value="XopG"/>
    <property type="match status" value="1"/>
</dbReference>
<comment type="caution">
    <text evidence="1">The sequence shown here is derived from an EMBL/GenBank/DDBJ whole genome shotgun (WGS) entry which is preliminary data.</text>
</comment>
<accession>A0A0Q0BR59</accession>
<gene>
    <name evidence="1" type="ORF">ALQ37_100960</name>
</gene>
<dbReference type="Pfam" id="PF14891">
    <property type="entry name" value="Peptidase_M91"/>
    <property type="match status" value="1"/>
</dbReference>
<evidence type="ECO:0000313" key="2">
    <source>
        <dbReference type="Proteomes" id="UP000274541"/>
    </source>
</evidence>
<reference evidence="1 2" key="1">
    <citation type="submission" date="2018-08" db="EMBL/GenBank/DDBJ databases">
        <title>Recombination of ecologically and evolutionarily significant loci maintains genetic cohesion in the Pseudomonas syringae species complex.</title>
        <authorList>
            <person name="Dillon M."/>
            <person name="Thakur S."/>
            <person name="Almeida R.N.D."/>
            <person name="Weir B.S."/>
            <person name="Guttman D.S."/>
        </authorList>
    </citation>
    <scope>NUCLEOTIDE SEQUENCE [LARGE SCALE GENOMIC DNA]</scope>
    <source>
        <strain evidence="1 2">ICMP 4388</strain>
    </source>
</reference>
<dbReference type="EMBL" id="RBPX01000152">
    <property type="protein sequence ID" value="RMO66520.1"/>
    <property type="molecule type" value="Genomic_DNA"/>
</dbReference>
<dbReference type="Proteomes" id="UP000274541">
    <property type="component" value="Unassembled WGS sequence"/>
</dbReference>
<dbReference type="AlphaFoldDB" id="A0A0Q0BR59"/>
<evidence type="ECO:0000313" key="1">
    <source>
        <dbReference type="EMBL" id="RMO66520.1"/>
    </source>
</evidence>
<sequence length="236" mass="26342">MSSNHILVRSTQLAFRITMITPSRYPGIYIAPLSNEPTAAHAFKEQAEEALDHISAAPSGDKLLRKISTLASQKDRKVTLKEIEINNQCYTEAVLSRRQLEKYEPENFNENRHIASQLSRKGTFTKGEGSNAIIGWSPDKASIRLNQNGSPLHLGMDNDDKITTLAHELVHARHVLGGSSLADGGDRYNPRTGSGKEELRAVGLDKYRYSLTKKPSENSIRAEHGLPLRMKYRAHQ</sequence>
<dbReference type="InterPro" id="IPR028208">
    <property type="entry name" value="Effector_pro_NleD-like"/>
</dbReference>
<organism evidence="1 2">
    <name type="scientific">Pseudomonas syringae pv. aptata</name>
    <dbReference type="NCBI Taxonomy" id="83167"/>
    <lineage>
        <taxon>Bacteria</taxon>
        <taxon>Pseudomonadati</taxon>
        <taxon>Pseudomonadota</taxon>
        <taxon>Gammaproteobacteria</taxon>
        <taxon>Pseudomonadales</taxon>
        <taxon>Pseudomonadaceae</taxon>
        <taxon>Pseudomonas</taxon>
        <taxon>Pseudomonas syringae</taxon>
    </lineage>
</organism>
<proteinExistence type="predicted"/>
<protein>
    <submittedName>
        <fullName evidence="1">Type III effector HopH1</fullName>
    </submittedName>
</protein>
<name>A0A0Q0BR59_PSEAP</name>